<dbReference type="PANTHER" id="PTHR46017:SF1">
    <property type="entry name" value="ALPHA-MANNOSIDASE 2C1"/>
    <property type="match status" value="1"/>
</dbReference>
<organism evidence="8">
    <name type="scientific">Paramoeba aestuarina</name>
    <dbReference type="NCBI Taxonomy" id="180227"/>
    <lineage>
        <taxon>Eukaryota</taxon>
        <taxon>Amoebozoa</taxon>
        <taxon>Discosea</taxon>
        <taxon>Flabellinia</taxon>
        <taxon>Dactylopodida</taxon>
        <taxon>Paramoebidae</taxon>
        <taxon>Paramoeba</taxon>
    </lineage>
</organism>
<dbReference type="SUPFAM" id="SSF88713">
    <property type="entry name" value="Glycoside hydrolase/deacetylase"/>
    <property type="match status" value="1"/>
</dbReference>
<dbReference type="InterPro" id="IPR011330">
    <property type="entry name" value="Glyco_hydro/deAcase_b/a-brl"/>
</dbReference>
<dbReference type="InterPro" id="IPR011682">
    <property type="entry name" value="Glyco_hydro_38_C"/>
</dbReference>
<dbReference type="Pfam" id="PF07748">
    <property type="entry name" value="Glyco_hydro_38C"/>
    <property type="match status" value="1"/>
</dbReference>
<dbReference type="InterPro" id="IPR015341">
    <property type="entry name" value="Glyco_hydro_38_cen"/>
</dbReference>
<dbReference type="FunFam" id="3.20.110.10:FF:000002">
    <property type="entry name" value="alpha-mannosidase 2C1 isoform X1"/>
    <property type="match status" value="1"/>
</dbReference>
<keyword evidence="6" id="KW-0326">Glycosidase</keyword>
<comment type="similarity">
    <text evidence="2">Belongs to the glycosyl hydrolase 38 family.</text>
</comment>
<proteinExistence type="inferred from homology"/>
<sequence length="655" mass="75920">MSQAQQMEWLREDYPQLYSEFQERVKEGRMFVTGGSWTEMDCNIPSGESIIRQFLYGQRFFKKEFGHYCTEFWLPDTFGYSSQLPQLVKSAQMKYFLTQKLSWNLINKFPNSSFIWEGLDGTQILTHFPPADTYNAQALFEEVCKSQNNNKDKERTKESLMVLGHGDGGGGPQRQMLERIKRMGNLDGCPRLEMRSPHEFFERLEKDQHKLVKWRGELYFELHRGTYTTHAFVKKGNRESEKMLHDAEILATFAVLEDKVSPQKTNLDVFWKKLLLTQFHDVLPGTCIGRVYKDVRKDLQFIEEGVTTQIRSHLSSLSSPGDEFTPFNSLCWTREKVLTIPKQNKTCSNKHQISRNGEEIVCVSAPPFSFGTVFPYKGEGVRLKEGKEIVLENQFLRGIFSVGGQLVSLYDKKANREIIQMSPLTEQRGPIYGNQFVIYEDVPFFWDAWDLMVFHLEKKHLVAPAHSYKIEENGSLRCCVSFQYHVGQKSFLTQYVSLSCLSQRLEFECEVNWQESHKCLKVLFPVDIHSETATFHTQFGWVRRPTHRSDTLSMAKFEVCGHFFADLSEHKYGVSLINDSKYGYSVIDNCLSLTLLRAPKKPDRTADMGDHQFKFAIYPHEGGFPGGQVMKESYDFNYSFQNHFAQGPKKSWISN</sequence>
<evidence type="ECO:0000256" key="2">
    <source>
        <dbReference type="ARBA" id="ARBA00009792"/>
    </source>
</evidence>
<protein>
    <recommendedName>
        <fullName evidence="3">alpha-mannosidase</fullName>
        <ecNumber evidence="3">3.2.1.24</ecNumber>
    </recommendedName>
</protein>
<dbReference type="FunFam" id="2.70.98.30:FF:000001">
    <property type="entry name" value="alpha-mannosidase 2C1 isoform X2"/>
    <property type="match status" value="1"/>
</dbReference>
<dbReference type="FunFam" id="1.20.1270.50:FF:000004">
    <property type="entry name" value="alpha-mannosidase 2C1 isoform X1"/>
    <property type="match status" value="1"/>
</dbReference>
<dbReference type="GO" id="GO:0004559">
    <property type="term" value="F:alpha-mannosidase activity"/>
    <property type="evidence" value="ECO:0007669"/>
    <property type="project" value="UniProtKB-EC"/>
</dbReference>
<dbReference type="GO" id="GO:0030246">
    <property type="term" value="F:carbohydrate binding"/>
    <property type="evidence" value="ECO:0007669"/>
    <property type="project" value="InterPro"/>
</dbReference>
<evidence type="ECO:0000313" key="8">
    <source>
        <dbReference type="EMBL" id="CAE2293693.1"/>
    </source>
</evidence>
<dbReference type="SMART" id="SM00872">
    <property type="entry name" value="Alpha-mann_mid"/>
    <property type="match status" value="1"/>
</dbReference>
<gene>
    <name evidence="8" type="ORF">NAES01612_LOCUS6293</name>
</gene>
<dbReference type="SUPFAM" id="SSF88688">
    <property type="entry name" value="Families 57/38 glycoside transferase middle domain"/>
    <property type="match status" value="1"/>
</dbReference>
<dbReference type="InterPro" id="IPR011013">
    <property type="entry name" value="Gal_mutarotase_sf_dom"/>
</dbReference>
<keyword evidence="4" id="KW-0479">Metal-binding</keyword>
<comment type="catalytic activity">
    <reaction evidence="1">
        <text>Hydrolysis of terminal, non-reducing alpha-D-mannose residues in alpha-D-mannosides.</text>
        <dbReference type="EC" id="3.2.1.24"/>
    </reaction>
</comment>
<dbReference type="Gene3D" id="1.20.1270.50">
    <property type="entry name" value="Glycoside hydrolase family 38, central domain"/>
    <property type="match status" value="1"/>
</dbReference>
<evidence type="ECO:0000256" key="5">
    <source>
        <dbReference type="ARBA" id="ARBA00022801"/>
    </source>
</evidence>
<name>A0A7S4KG04_9EUKA</name>
<dbReference type="EC" id="3.2.1.24" evidence="3"/>
<dbReference type="InterPro" id="IPR037094">
    <property type="entry name" value="Glyco_hydro_38_cen_sf"/>
</dbReference>
<dbReference type="InterPro" id="IPR028995">
    <property type="entry name" value="Glyco_hydro_57/38_cen_sf"/>
</dbReference>
<evidence type="ECO:0000256" key="3">
    <source>
        <dbReference type="ARBA" id="ARBA00012752"/>
    </source>
</evidence>
<dbReference type="GO" id="GO:0046872">
    <property type="term" value="F:metal ion binding"/>
    <property type="evidence" value="ECO:0007669"/>
    <property type="project" value="UniProtKB-KW"/>
</dbReference>
<evidence type="ECO:0000256" key="6">
    <source>
        <dbReference type="ARBA" id="ARBA00023295"/>
    </source>
</evidence>
<evidence type="ECO:0000256" key="1">
    <source>
        <dbReference type="ARBA" id="ARBA00000365"/>
    </source>
</evidence>
<dbReference type="PANTHER" id="PTHR46017">
    <property type="entry name" value="ALPHA-MANNOSIDASE 2C1"/>
    <property type="match status" value="1"/>
</dbReference>
<dbReference type="Gene3D" id="3.20.110.10">
    <property type="entry name" value="Glycoside hydrolase 38, N terminal domain"/>
    <property type="match status" value="1"/>
</dbReference>
<dbReference type="InterPro" id="IPR000602">
    <property type="entry name" value="Glyco_hydro_38_N"/>
</dbReference>
<dbReference type="GO" id="GO:0009313">
    <property type="term" value="P:oligosaccharide catabolic process"/>
    <property type="evidence" value="ECO:0007669"/>
    <property type="project" value="TreeGrafter"/>
</dbReference>
<dbReference type="SUPFAM" id="SSF74650">
    <property type="entry name" value="Galactose mutarotase-like"/>
    <property type="match status" value="1"/>
</dbReference>
<evidence type="ECO:0000256" key="4">
    <source>
        <dbReference type="ARBA" id="ARBA00022723"/>
    </source>
</evidence>
<dbReference type="GO" id="GO:0006013">
    <property type="term" value="P:mannose metabolic process"/>
    <property type="evidence" value="ECO:0007669"/>
    <property type="project" value="InterPro"/>
</dbReference>
<dbReference type="AlphaFoldDB" id="A0A7S4KG04"/>
<dbReference type="Gene3D" id="2.70.98.30">
    <property type="entry name" value="Golgi alpha-mannosidase II, domain 4"/>
    <property type="match status" value="1"/>
</dbReference>
<dbReference type="InterPro" id="IPR027291">
    <property type="entry name" value="Glyco_hydro_38_N_sf"/>
</dbReference>
<keyword evidence="5" id="KW-0378">Hydrolase</keyword>
<dbReference type="EMBL" id="HBKR01009468">
    <property type="protein sequence ID" value="CAE2293693.1"/>
    <property type="molecule type" value="Transcribed_RNA"/>
</dbReference>
<evidence type="ECO:0000259" key="7">
    <source>
        <dbReference type="SMART" id="SM00872"/>
    </source>
</evidence>
<dbReference type="Pfam" id="PF01074">
    <property type="entry name" value="Glyco_hydro_38N"/>
    <property type="match status" value="1"/>
</dbReference>
<accession>A0A7S4KG04</accession>
<dbReference type="Pfam" id="PF09261">
    <property type="entry name" value="Alpha-mann_mid"/>
    <property type="match status" value="1"/>
</dbReference>
<reference evidence="8" key="1">
    <citation type="submission" date="2021-01" db="EMBL/GenBank/DDBJ databases">
        <authorList>
            <person name="Corre E."/>
            <person name="Pelletier E."/>
            <person name="Niang G."/>
            <person name="Scheremetjew M."/>
            <person name="Finn R."/>
            <person name="Kale V."/>
            <person name="Holt S."/>
            <person name="Cochrane G."/>
            <person name="Meng A."/>
            <person name="Brown T."/>
            <person name="Cohen L."/>
        </authorList>
    </citation>
    <scope>NUCLEOTIDE SEQUENCE</scope>
    <source>
        <strain evidence="8">SoJaBio B1-5/56/2</strain>
    </source>
</reference>
<feature type="domain" description="Glycoside hydrolase family 38 central" evidence="7">
    <location>
        <begin position="221"/>
        <end position="299"/>
    </location>
</feature>